<reference evidence="1 2" key="1">
    <citation type="submission" date="2012-02" db="EMBL/GenBank/DDBJ databases">
        <title>Complete sequence of chromosome of Singulisphaera acidiphila DSM 18658.</title>
        <authorList>
            <consortium name="US DOE Joint Genome Institute (JGI-PGF)"/>
            <person name="Lucas S."/>
            <person name="Copeland A."/>
            <person name="Lapidus A."/>
            <person name="Glavina del Rio T."/>
            <person name="Dalin E."/>
            <person name="Tice H."/>
            <person name="Bruce D."/>
            <person name="Goodwin L."/>
            <person name="Pitluck S."/>
            <person name="Peters L."/>
            <person name="Ovchinnikova G."/>
            <person name="Chertkov O."/>
            <person name="Kyrpides N."/>
            <person name="Mavromatis K."/>
            <person name="Ivanova N."/>
            <person name="Brettin T."/>
            <person name="Detter J.C."/>
            <person name="Han C."/>
            <person name="Larimer F."/>
            <person name="Land M."/>
            <person name="Hauser L."/>
            <person name="Markowitz V."/>
            <person name="Cheng J.-F."/>
            <person name="Hugenholtz P."/>
            <person name="Woyke T."/>
            <person name="Wu D."/>
            <person name="Tindall B."/>
            <person name="Pomrenke H."/>
            <person name="Brambilla E."/>
            <person name="Klenk H.-P."/>
            <person name="Eisen J.A."/>
        </authorList>
    </citation>
    <scope>NUCLEOTIDE SEQUENCE [LARGE SCALE GENOMIC DNA]</scope>
    <source>
        <strain evidence="2">ATCC BAA-1392 / DSM 18658 / VKM B-2454 / MOB10</strain>
    </source>
</reference>
<dbReference type="KEGG" id="saci:Sinac_0853"/>
<keyword evidence="2" id="KW-1185">Reference proteome</keyword>
<dbReference type="RefSeq" id="WP_015244439.1">
    <property type="nucleotide sequence ID" value="NC_019892.1"/>
</dbReference>
<dbReference type="AlphaFoldDB" id="L0D8R7"/>
<dbReference type="HOGENOM" id="CLU_2234777_0_0_0"/>
<organism evidence="1 2">
    <name type="scientific">Singulisphaera acidiphila (strain ATCC BAA-1392 / DSM 18658 / VKM B-2454 / MOB10)</name>
    <dbReference type="NCBI Taxonomy" id="886293"/>
    <lineage>
        <taxon>Bacteria</taxon>
        <taxon>Pseudomonadati</taxon>
        <taxon>Planctomycetota</taxon>
        <taxon>Planctomycetia</taxon>
        <taxon>Isosphaerales</taxon>
        <taxon>Isosphaeraceae</taxon>
        <taxon>Singulisphaera</taxon>
    </lineage>
</organism>
<accession>L0D8R7</accession>
<dbReference type="eggNOG" id="ENOG50330RZ">
    <property type="taxonomic scope" value="Bacteria"/>
</dbReference>
<evidence type="ECO:0000313" key="2">
    <source>
        <dbReference type="Proteomes" id="UP000010798"/>
    </source>
</evidence>
<dbReference type="OrthoDB" id="288512at2"/>
<proteinExistence type="predicted"/>
<dbReference type="Proteomes" id="UP000010798">
    <property type="component" value="Chromosome"/>
</dbReference>
<sequence length="105" mass="11403">MMNRSPLVRRLASLLVLACIGCGRPPQIGEDRTSFKAVDALYTAVSLRDPKLLSQCDEELRGLQTKGTLSEAAGSALGAIIVKAKEGEWEVAQSRLGDFMRGQKR</sequence>
<dbReference type="EMBL" id="CP003364">
    <property type="protein sequence ID" value="AGA25260.1"/>
    <property type="molecule type" value="Genomic_DNA"/>
</dbReference>
<name>L0D8R7_SINAD</name>
<evidence type="ECO:0000313" key="1">
    <source>
        <dbReference type="EMBL" id="AGA25260.1"/>
    </source>
</evidence>
<protein>
    <submittedName>
        <fullName evidence="1">Uncharacterized protein</fullName>
    </submittedName>
</protein>
<gene>
    <name evidence="1" type="ordered locus">Sinac_0853</name>
</gene>